<proteinExistence type="predicted"/>
<name>X1K6R1_9ZZZZ</name>
<dbReference type="EMBL" id="BARU01036345">
    <property type="protein sequence ID" value="GAH89315.1"/>
    <property type="molecule type" value="Genomic_DNA"/>
</dbReference>
<dbReference type="AlphaFoldDB" id="X1K6R1"/>
<dbReference type="InterPro" id="IPR009078">
    <property type="entry name" value="Ferritin-like_SF"/>
</dbReference>
<dbReference type="InterPro" id="IPR012347">
    <property type="entry name" value="Ferritin-like"/>
</dbReference>
<dbReference type="SUPFAM" id="SSF47240">
    <property type="entry name" value="Ferritin-like"/>
    <property type="match status" value="1"/>
</dbReference>
<evidence type="ECO:0000313" key="1">
    <source>
        <dbReference type="EMBL" id="GAH89315.1"/>
    </source>
</evidence>
<organism evidence="1">
    <name type="scientific">marine sediment metagenome</name>
    <dbReference type="NCBI Taxonomy" id="412755"/>
    <lineage>
        <taxon>unclassified sequences</taxon>
        <taxon>metagenomes</taxon>
        <taxon>ecological metagenomes</taxon>
    </lineage>
</organism>
<sequence length="154" mass="18305">MLLSEIQLKVIELLAEYEIMIGRLYKEYAQKFLDWKDFWSKLSAEERGHANWILKLRSKIKEGSVYFKEDRFNKEAIKTSLKYLNNQLSEAQMQDISLIKALSIARDIENGLIERKVFEVFEGDPIELKHILLNLAAATREHYNRIEKVWKETR</sequence>
<reference evidence="1" key="1">
    <citation type="journal article" date="2014" name="Front. Microbiol.">
        <title>High frequency of phylogenetically diverse reductive dehalogenase-homologous genes in deep subseafloor sedimentary metagenomes.</title>
        <authorList>
            <person name="Kawai M."/>
            <person name="Futagami T."/>
            <person name="Toyoda A."/>
            <person name="Takaki Y."/>
            <person name="Nishi S."/>
            <person name="Hori S."/>
            <person name="Arai W."/>
            <person name="Tsubouchi T."/>
            <person name="Morono Y."/>
            <person name="Uchiyama I."/>
            <person name="Ito T."/>
            <person name="Fujiyama A."/>
            <person name="Inagaki F."/>
            <person name="Takami H."/>
        </authorList>
    </citation>
    <scope>NUCLEOTIDE SEQUENCE</scope>
    <source>
        <strain evidence="1">Expedition CK06-06</strain>
    </source>
</reference>
<accession>X1K6R1</accession>
<protein>
    <recommendedName>
        <fullName evidence="2">Rubrerythrin diiron-binding domain-containing protein</fullName>
    </recommendedName>
</protein>
<dbReference type="Gene3D" id="1.20.1260.10">
    <property type="match status" value="1"/>
</dbReference>
<comment type="caution">
    <text evidence="1">The sequence shown here is derived from an EMBL/GenBank/DDBJ whole genome shotgun (WGS) entry which is preliminary data.</text>
</comment>
<gene>
    <name evidence="1" type="ORF">S03H2_56768</name>
</gene>
<evidence type="ECO:0008006" key="2">
    <source>
        <dbReference type="Google" id="ProtNLM"/>
    </source>
</evidence>